<sequence length="297" mass="32411">MKILLLGKNGQVGWELQRSLASLGEVVALDRHSRDWCGDLENLDGLADTVRGLAPRVIVNAAAYTAVDRAELDGGELAQRLNAQAPAVLAREAKALGAWLIHYSTDYVFDGQGGAPWREEALPAPLNTYGVTKLAGDRAIQESGAAHLIFRASWVYGARGDNFITTMLRLARERERLTVIDDQVGAPTGAELLADVTAQALAQALVRPELAGLYHLAAAGETSWYGYACRIIDWARAWGEPLEVREVEPIPSSAYPLPARRPANSRLATEKLRRSFGLTLPPWEVGVERTLREMLGH</sequence>
<reference evidence="8" key="1">
    <citation type="submission" date="2020-11" db="EMBL/GenBank/DDBJ databases">
        <title>Azospira inquinata sp. nov.</title>
        <authorList>
            <person name="Moe W.M."/>
            <person name="Mikes M.C."/>
        </authorList>
    </citation>
    <scope>NUCLEOTIDE SEQUENCE</scope>
    <source>
        <strain evidence="8">Azo-3</strain>
    </source>
</reference>
<name>A0A975SKN8_9RHOO</name>
<organism evidence="8 9">
    <name type="scientific">Azospira inquinata</name>
    <dbReference type="NCBI Taxonomy" id="2785627"/>
    <lineage>
        <taxon>Bacteria</taxon>
        <taxon>Pseudomonadati</taxon>
        <taxon>Pseudomonadota</taxon>
        <taxon>Betaproteobacteria</taxon>
        <taxon>Rhodocyclales</taxon>
        <taxon>Rhodocyclaceae</taxon>
        <taxon>Azospira</taxon>
    </lineage>
</organism>
<dbReference type="Proteomes" id="UP000683428">
    <property type="component" value="Chromosome"/>
</dbReference>
<dbReference type="KEGG" id="aiq:Azoinq_09470"/>
<dbReference type="GO" id="GO:0019305">
    <property type="term" value="P:dTDP-rhamnose biosynthetic process"/>
    <property type="evidence" value="ECO:0007669"/>
    <property type="project" value="TreeGrafter"/>
</dbReference>
<gene>
    <name evidence="8" type="primary">rfbD</name>
    <name evidence="8" type="ORF">Azoinq_09470</name>
</gene>
<dbReference type="GO" id="GO:0005829">
    <property type="term" value="C:cytosol"/>
    <property type="evidence" value="ECO:0007669"/>
    <property type="project" value="TreeGrafter"/>
</dbReference>
<dbReference type="InterPro" id="IPR029903">
    <property type="entry name" value="RmlD-like-bd"/>
</dbReference>
<feature type="domain" description="RmlD-like substrate binding" evidence="7">
    <location>
        <begin position="1"/>
        <end position="294"/>
    </location>
</feature>
<dbReference type="NCBIfam" id="TIGR01214">
    <property type="entry name" value="rmlD"/>
    <property type="match status" value="1"/>
</dbReference>
<protein>
    <recommendedName>
        <fullName evidence="4 6">dTDP-4-dehydrorhamnose reductase</fullName>
        <ecNumber evidence="3 6">1.1.1.133</ecNumber>
    </recommendedName>
</protein>
<dbReference type="PANTHER" id="PTHR10491:SF4">
    <property type="entry name" value="METHIONINE ADENOSYLTRANSFERASE 2 SUBUNIT BETA"/>
    <property type="match status" value="1"/>
</dbReference>
<comment type="similarity">
    <text evidence="2 6">Belongs to the dTDP-4-dehydrorhamnose reductase family.</text>
</comment>
<evidence type="ECO:0000256" key="3">
    <source>
        <dbReference type="ARBA" id="ARBA00012929"/>
    </source>
</evidence>
<dbReference type="GO" id="GO:0008831">
    <property type="term" value="F:dTDP-4-dehydrorhamnose reductase activity"/>
    <property type="evidence" value="ECO:0007669"/>
    <property type="project" value="UniProtKB-EC"/>
</dbReference>
<comment type="cofactor">
    <cofactor evidence="6">
        <name>Mg(2+)</name>
        <dbReference type="ChEBI" id="CHEBI:18420"/>
    </cofactor>
    <text evidence="6">Binds 1 Mg(2+) ion per monomer.</text>
</comment>
<dbReference type="CDD" id="cd05254">
    <property type="entry name" value="dTDP_HR_like_SDR_e"/>
    <property type="match status" value="1"/>
</dbReference>
<comment type="pathway">
    <text evidence="1 6">Carbohydrate biosynthesis; dTDP-L-rhamnose biosynthesis.</text>
</comment>
<evidence type="ECO:0000256" key="1">
    <source>
        <dbReference type="ARBA" id="ARBA00004781"/>
    </source>
</evidence>
<keyword evidence="9" id="KW-1185">Reference proteome</keyword>
<dbReference type="PANTHER" id="PTHR10491">
    <property type="entry name" value="DTDP-4-DEHYDRORHAMNOSE REDUCTASE"/>
    <property type="match status" value="1"/>
</dbReference>
<comment type="catalytic activity">
    <reaction evidence="5 6">
        <text>dTDP-beta-L-rhamnose + NADP(+) = dTDP-4-dehydro-beta-L-rhamnose + NADPH + H(+)</text>
        <dbReference type="Rhea" id="RHEA:21796"/>
        <dbReference type="ChEBI" id="CHEBI:15378"/>
        <dbReference type="ChEBI" id="CHEBI:57510"/>
        <dbReference type="ChEBI" id="CHEBI:57783"/>
        <dbReference type="ChEBI" id="CHEBI:58349"/>
        <dbReference type="ChEBI" id="CHEBI:62830"/>
        <dbReference type="EC" id="1.1.1.133"/>
    </reaction>
</comment>
<comment type="function">
    <text evidence="6">Catalyzes the reduction of dTDP-6-deoxy-L-lyxo-4-hexulose to yield dTDP-L-rhamnose.</text>
</comment>
<evidence type="ECO:0000256" key="5">
    <source>
        <dbReference type="ARBA" id="ARBA00048200"/>
    </source>
</evidence>
<evidence type="ECO:0000313" key="8">
    <source>
        <dbReference type="EMBL" id="QWT48099.1"/>
    </source>
</evidence>
<dbReference type="Pfam" id="PF04321">
    <property type="entry name" value="RmlD_sub_bind"/>
    <property type="match status" value="1"/>
</dbReference>
<dbReference type="EC" id="1.1.1.133" evidence="3 6"/>
<keyword evidence="6" id="KW-0521">NADP</keyword>
<dbReference type="RefSeq" id="WP_216129685.1">
    <property type="nucleotide sequence ID" value="NZ_CP064782.1"/>
</dbReference>
<dbReference type="NCBIfam" id="NF007440">
    <property type="entry name" value="PRK09987.1"/>
    <property type="match status" value="1"/>
</dbReference>
<evidence type="ECO:0000256" key="2">
    <source>
        <dbReference type="ARBA" id="ARBA00010944"/>
    </source>
</evidence>
<proteinExistence type="inferred from homology"/>
<accession>A0A975SKN8</accession>
<evidence type="ECO:0000313" key="9">
    <source>
        <dbReference type="Proteomes" id="UP000683428"/>
    </source>
</evidence>
<evidence type="ECO:0000256" key="4">
    <source>
        <dbReference type="ARBA" id="ARBA00017099"/>
    </source>
</evidence>
<dbReference type="EMBL" id="CP064782">
    <property type="protein sequence ID" value="QWT48099.1"/>
    <property type="molecule type" value="Genomic_DNA"/>
</dbReference>
<dbReference type="InterPro" id="IPR005913">
    <property type="entry name" value="dTDP_dehydrorham_reduct"/>
</dbReference>
<evidence type="ECO:0000259" key="7">
    <source>
        <dbReference type="Pfam" id="PF04321"/>
    </source>
</evidence>
<dbReference type="AlphaFoldDB" id="A0A975SKN8"/>
<keyword evidence="6 8" id="KW-0560">Oxidoreductase</keyword>
<evidence type="ECO:0000256" key="6">
    <source>
        <dbReference type="RuleBase" id="RU364082"/>
    </source>
</evidence>